<dbReference type="AlphaFoldDB" id="A0AAV8SLQ4"/>
<evidence type="ECO:0000313" key="10">
    <source>
        <dbReference type="EMBL" id="KAJ8752835.1"/>
    </source>
</evidence>
<comment type="subcellular location">
    <subcellularLocation>
        <location evidence="1">Membrane</location>
        <topology evidence="1">Multi-pass membrane protein</topology>
    </subcellularLocation>
</comment>
<sequence>MDPVAETSFENEHKPLGIQFIECIRRRKISYKSYQIVVWVVTFFAYTSFHVARKTLSIVQSVLDPETSEVGLKFSPWSITYVTKPIGKRRFLLVLGDGWSPFNGAEGTALLGDLDLAFLSVYAFGMYFAGHLGDRLNLRILLTIGMVGTAIFTSLFGVGYWANVHNFYYFLMVQMLAGLFQSTGWPLVVAVIGNWFGKKKRGLIMGIWNANTSVGSISGSLIASATLSYGWGWSFLVPSLIIAFVGLMVFLFLPITPESVGANRDEDITKVSTEKVEDGITEPLLSSDSEEKEKAVGFIEALKIPGVAPFAASLFFAKLVAYAFLYWLPFYISHTAIDGKYLSSESAGNLSTLFDIGGVVGGILAGHISDCLDAAAITAASFTYCSIPALFFYRSYGHISLTLNIALTFIAGTFVNGPSALITTAVSADLGTHSSLKGNSRALATVTAIINGTGSIGAAIGPFLTGYISAKSWNAVFIMLMITTLVAGLLLTRLVVSEVAAKVAESRTLT</sequence>
<dbReference type="Proteomes" id="UP001159364">
    <property type="component" value="Linkage Group LG10"/>
</dbReference>
<dbReference type="InterPro" id="IPR000849">
    <property type="entry name" value="Sugar_P_transporter"/>
</dbReference>
<evidence type="ECO:0000259" key="9">
    <source>
        <dbReference type="PROSITE" id="PS50850"/>
    </source>
</evidence>
<dbReference type="InterPro" id="IPR011701">
    <property type="entry name" value="MFS"/>
</dbReference>
<accession>A0AAV8SLQ4</accession>
<feature type="transmembrane region" description="Helical" evidence="8">
    <location>
        <begin position="307"/>
        <end position="327"/>
    </location>
</feature>
<evidence type="ECO:0000256" key="7">
    <source>
        <dbReference type="ARBA" id="ARBA00023136"/>
    </source>
</evidence>
<dbReference type="PROSITE" id="PS50850">
    <property type="entry name" value="MFS"/>
    <property type="match status" value="1"/>
</dbReference>
<feature type="transmembrane region" description="Helical" evidence="8">
    <location>
        <begin position="168"/>
        <end position="196"/>
    </location>
</feature>
<feature type="transmembrane region" description="Helical" evidence="8">
    <location>
        <begin position="235"/>
        <end position="255"/>
    </location>
</feature>
<proteinExistence type="inferred from homology"/>
<feature type="transmembrane region" description="Helical" evidence="8">
    <location>
        <begin position="109"/>
        <end position="128"/>
    </location>
</feature>
<name>A0AAV8SLQ4_9ROSI</name>
<comment type="similarity">
    <text evidence="2">Belongs to the major facilitator superfamily. Organophosphate:Pi antiporter (OPA) (TC 2.A.1.4) family.</text>
</comment>
<dbReference type="PANTHER" id="PTHR43184:SF15">
    <property type="entry name" value="GLYCEROL-3-PHOSPHATE TRANSPORTER 1-RELATED"/>
    <property type="match status" value="1"/>
</dbReference>
<feature type="transmembrane region" description="Helical" evidence="8">
    <location>
        <begin position="140"/>
        <end position="162"/>
    </location>
</feature>
<evidence type="ECO:0000256" key="2">
    <source>
        <dbReference type="ARBA" id="ARBA00009598"/>
    </source>
</evidence>
<evidence type="ECO:0000256" key="1">
    <source>
        <dbReference type="ARBA" id="ARBA00004141"/>
    </source>
</evidence>
<dbReference type="EMBL" id="JAIWQS010000010">
    <property type="protein sequence ID" value="KAJ8752835.1"/>
    <property type="molecule type" value="Genomic_DNA"/>
</dbReference>
<feature type="transmembrane region" description="Helical" evidence="8">
    <location>
        <begin position="476"/>
        <end position="496"/>
    </location>
</feature>
<dbReference type="GO" id="GO:0022857">
    <property type="term" value="F:transmembrane transporter activity"/>
    <property type="evidence" value="ECO:0007669"/>
    <property type="project" value="InterPro"/>
</dbReference>
<feature type="transmembrane region" description="Helical" evidence="8">
    <location>
        <begin position="208"/>
        <end position="229"/>
    </location>
</feature>
<dbReference type="Gene3D" id="1.20.1250.20">
    <property type="entry name" value="MFS general substrate transporter like domains"/>
    <property type="match status" value="2"/>
</dbReference>
<evidence type="ECO:0000256" key="4">
    <source>
        <dbReference type="ARBA" id="ARBA00022597"/>
    </source>
</evidence>
<dbReference type="GO" id="GO:0055062">
    <property type="term" value="P:phosphate ion homeostasis"/>
    <property type="evidence" value="ECO:0007669"/>
    <property type="project" value="UniProtKB-ARBA"/>
</dbReference>
<dbReference type="PIRSF" id="PIRSF002808">
    <property type="entry name" value="Hexose_phosphate_transp"/>
    <property type="match status" value="1"/>
</dbReference>
<reference evidence="10 11" key="1">
    <citation type="submission" date="2021-09" db="EMBL/GenBank/DDBJ databases">
        <title>Genomic insights and catalytic innovation underlie evolution of tropane alkaloids biosynthesis.</title>
        <authorList>
            <person name="Wang Y.-J."/>
            <person name="Tian T."/>
            <person name="Huang J.-P."/>
            <person name="Huang S.-X."/>
        </authorList>
    </citation>
    <scope>NUCLEOTIDE SEQUENCE [LARGE SCALE GENOMIC DNA]</scope>
    <source>
        <strain evidence="10">KIB-2018</strain>
        <tissue evidence="10">Leaf</tissue>
    </source>
</reference>
<evidence type="ECO:0000256" key="5">
    <source>
        <dbReference type="ARBA" id="ARBA00022692"/>
    </source>
</evidence>
<organism evidence="10 11">
    <name type="scientific">Erythroxylum novogranatense</name>
    <dbReference type="NCBI Taxonomy" id="1862640"/>
    <lineage>
        <taxon>Eukaryota</taxon>
        <taxon>Viridiplantae</taxon>
        <taxon>Streptophyta</taxon>
        <taxon>Embryophyta</taxon>
        <taxon>Tracheophyta</taxon>
        <taxon>Spermatophyta</taxon>
        <taxon>Magnoliopsida</taxon>
        <taxon>eudicotyledons</taxon>
        <taxon>Gunneridae</taxon>
        <taxon>Pentapetalae</taxon>
        <taxon>rosids</taxon>
        <taxon>fabids</taxon>
        <taxon>Malpighiales</taxon>
        <taxon>Erythroxylaceae</taxon>
        <taxon>Erythroxylum</taxon>
    </lineage>
</organism>
<dbReference type="InterPro" id="IPR036259">
    <property type="entry name" value="MFS_trans_sf"/>
</dbReference>
<keyword evidence="4" id="KW-0762">Sugar transport</keyword>
<dbReference type="InterPro" id="IPR020846">
    <property type="entry name" value="MFS_dom"/>
</dbReference>
<dbReference type="Pfam" id="PF07690">
    <property type="entry name" value="MFS_1"/>
    <property type="match status" value="1"/>
</dbReference>
<keyword evidence="5 8" id="KW-0812">Transmembrane</keyword>
<feature type="transmembrane region" description="Helical" evidence="8">
    <location>
        <begin position="405"/>
        <end position="430"/>
    </location>
</feature>
<feature type="domain" description="Major facilitator superfamily (MFS) profile" evidence="9">
    <location>
        <begin position="41"/>
        <end position="500"/>
    </location>
</feature>
<feature type="transmembrane region" description="Helical" evidence="8">
    <location>
        <begin position="372"/>
        <end position="393"/>
    </location>
</feature>
<evidence type="ECO:0000256" key="8">
    <source>
        <dbReference type="SAM" id="Phobius"/>
    </source>
</evidence>
<dbReference type="PANTHER" id="PTHR43184">
    <property type="entry name" value="MAJOR FACILITATOR SUPERFAMILY TRANSPORTER 16, ISOFORM B"/>
    <property type="match status" value="1"/>
</dbReference>
<dbReference type="SUPFAM" id="SSF103473">
    <property type="entry name" value="MFS general substrate transporter"/>
    <property type="match status" value="1"/>
</dbReference>
<evidence type="ECO:0000256" key="6">
    <source>
        <dbReference type="ARBA" id="ARBA00022989"/>
    </source>
</evidence>
<feature type="transmembrane region" description="Helical" evidence="8">
    <location>
        <begin position="442"/>
        <end position="464"/>
    </location>
</feature>
<dbReference type="GO" id="GO:0016020">
    <property type="term" value="C:membrane"/>
    <property type="evidence" value="ECO:0007669"/>
    <property type="project" value="UniProtKB-SubCell"/>
</dbReference>
<dbReference type="FunFam" id="1.20.1250.20:FF:000028">
    <property type="entry name" value="Sugar phosphate exchanger 3 isoform 1"/>
    <property type="match status" value="1"/>
</dbReference>
<feature type="transmembrane region" description="Helical" evidence="8">
    <location>
        <begin position="34"/>
        <end position="52"/>
    </location>
</feature>
<evidence type="ECO:0000313" key="11">
    <source>
        <dbReference type="Proteomes" id="UP001159364"/>
    </source>
</evidence>
<keyword evidence="7 8" id="KW-0472">Membrane</keyword>
<protein>
    <recommendedName>
        <fullName evidence="9">Major facilitator superfamily (MFS) profile domain-containing protein</fullName>
    </recommendedName>
</protein>
<keyword evidence="3" id="KW-0813">Transport</keyword>
<comment type="caution">
    <text evidence="10">The sequence shown here is derived from an EMBL/GenBank/DDBJ whole genome shotgun (WGS) entry which is preliminary data.</text>
</comment>
<evidence type="ECO:0000256" key="3">
    <source>
        <dbReference type="ARBA" id="ARBA00022448"/>
    </source>
</evidence>
<gene>
    <name evidence="10" type="ORF">K2173_008570</name>
</gene>
<keyword evidence="6 8" id="KW-1133">Transmembrane helix</keyword>
<keyword evidence="11" id="KW-1185">Reference proteome</keyword>